<comment type="similarity">
    <text evidence="1">Belongs to the AHA1 family.</text>
</comment>
<dbReference type="InterPro" id="IPR013538">
    <property type="entry name" value="ASHA1/2-like_C"/>
</dbReference>
<evidence type="ECO:0000313" key="3">
    <source>
        <dbReference type="EMBL" id="MEC5384984.1"/>
    </source>
</evidence>
<dbReference type="CDD" id="cd07814">
    <property type="entry name" value="SRPBCC_CalC_Aha1-like"/>
    <property type="match status" value="1"/>
</dbReference>
<evidence type="ECO:0000313" key="4">
    <source>
        <dbReference type="Proteomes" id="UP001331561"/>
    </source>
</evidence>
<dbReference type="Gene3D" id="3.30.530.20">
    <property type="match status" value="1"/>
</dbReference>
<keyword evidence="4" id="KW-1185">Reference proteome</keyword>
<proteinExistence type="inferred from homology"/>
<name>A0ABU6JZ84_9RHOO</name>
<protein>
    <submittedName>
        <fullName evidence="3">SRPBCC family protein</fullName>
    </submittedName>
</protein>
<accession>A0ABU6JZ84</accession>
<reference evidence="3 4" key="1">
    <citation type="submission" date="2024-01" db="EMBL/GenBank/DDBJ databases">
        <title>Uliginosibacterium soil sp. nov.</title>
        <authorList>
            <person name="Lv Y."/>
        </authorList>
    </citation>
    <scope>NUCLEOTIDE SEQUENCE [LARGE SCALE GENOMIC DNA]</scope>
    <source>
        <strain evidence="3 4">H3</strain>
    </source>
</reference>
<dbReference type="InterPro" id="IPR023393">
    <property type="entry name" value="START-like_dom_sf"/>
</dbReference>
<evidence type="ECO:0000256" key="1">
    <source>
        <dbReference type="ARBA" id="ARBA00006817"/>
    </source>
</evidence>
<sequence length="150" mass="16705">MSDLTTSNDPTDVRVIYALRQPAERVFNAWLIPDQAGKWLFATDTGQMLNAEIDARVGGTFRFVDHRNGEDVEHVGEYIVIERPHRLVFDFAVPKYSALKTRVAVEIEAQGTGCVLSLTHAGVPEEYAERTHTGWMKILNGLSASLAPLH</sequence>
<dbReference type="Proteomes" id="UP001331561">
    <property type="component" value="Unassembled WGS sequence"/>
</dbReference>
<dbReference type="RefSeq" id="WP_327597949.1">
    <property type="nucleotide sequence ID" value="NZ_JAYXHS010000001.1"/>
</dbReference>
<gene>
    <name evidence="3" type="ORF">VVD49_04575</name>
</gene>
<feature type="domain" description="Activator of Hsp90 ATPase homologue 1/2-like C-terminal" evidence="2">
    <location>
        <begin position="22"/>
        <end position="146"/>
    </location>
</feature>
<comment type="caution">
    <text evidence="3">The sequence shown here is derived from an EMBL/GenBank/DDBJ whole genome shotgun (WGS) entry which is preliminary data.</text>
</comment>
<organism evidence="3 4">
    <name type="scientific">Uliginosibacterium silvisoli</name>
    <dbReference type="NCBI Taxonomy" id="3114758"/>
    <lineage>
        <taxon>Bacteria</taxon>
        <taxon>Pseudomonadati</taxon>
        <taxon>Pseudomonadota</taxon>
        <taxon>Betaproteobacteria</taxon>
        <taxon>Rhodocyclales</taxon>
        <taxon>Zoogloeaceae</taxon>
        <taxon>Uliginosibacterium</taxon>
    </lineage>
</organism>
<dbReference type="EMBL" id="JAYXHS010000001">
    <property type="protein sequence ID" value="MEC5384984.1"/>
    <property type="molecule type" value="Genomic_DNA"/>
</dbReference>
<dbReference type="SUPFAM" id="SSF55961">
    <property type="entry name" value="Bet v1-like"/>
    <property type="match status" value="1"/>
</dbReference>
<dbReference type="Pfam" id="PF08327">
    <property type="entry name" value="AHSA1"/>
    <property type="match status" value="1"/>
</dbReference>
<evidence type="ECO:0000259" key="2">
    <source>
        <dbReference type="Pfam" id="PF08327"/>
    </source>
</evidence>